<evidence type="ECO:0000313" key="3">
    <source>
        <dbReference type="Proteomes" id="UP000237000"/>
    </source>
</evidence>
<keyword evidence="3" id="KW-1185">Reference proteome</keyword>
<name>A0A2P5ASX6_TREOI</name>
<feature type="transmembrane region" description="Helical" evidence="1">
    <location>
        <begin position="36"/>
        <end position="55"/>
    </location>
</feature>
<keyword evidence="1" id="KW-0472">Membrane</keyword>
<sequence>FNHPKRVYVAFPFNLFLRPKLWSIEYSYTVTYFNTILNLVSDLFHLICSFYSTFVSQNIIHVSKSHLFFFLSFFFFFLMVRHYLHLSQLK</sequence>
<organism evidence="2 3">
    <name type="scientific">Trema orientale</name>
    <name type="common">Charcoal tree</name>
    <name type="synonym">Celtis orientalis</name>
    <dbReference type="NCBI Taxonomy" id="63057"/>
    <lineage>
        <taxon>Eukaryota</taxon>
        <taxon>Viridiplantae</taxon>
        <taxon>Streptophyta</taxon>
        <taxon>Embryophyta</taxon>
        <taxon>Tracheophyta</taxon>
        <taxon>Spermatophyta</taxon>
        <taxon>Magnoliopsida</taxon>
        <taxon>eudicotyledons</taxon>
        <taxon>Gunneridae</taxon>
        <taxon>Pentapetalae</taxon>
        <taxon>rosids</taxon>
        <taxon>fabids</taxon>
        <taxon>Rosales</taxon>
        <taxon>Cannabaceae</taxon>
        <taxon>Trema</taxon>
    </lineage>
</organism>
<proteinExistence type="predicted"/>
<evidence type="ECO:0000313" key="2">
    <source>
        <dbReference type="EMBL" id="PON39629.1"/>
    </source>
</evidence>
<comment type="caution">
    <text evidence="2">The sequence shown here is derived from an EMBL/GenBank/DDBJ whole genome shotgun (WGS) entry which is preliminary data.</text>
</comment>
<reference evidence="3" key="1">
    <citation type="submission" date="2016-06" db="EMBL/GenBank/DDBJ databases">
        <title>Parallel loss of symbiosis genes in relatives of nitrogen-fixing non-legume Parasponia.</title>
        <authorList>
            <person name="Van Velzen R."/>
            <person name="Holmer R."/>
            <person name="Bu F."/>
            <person name="Rutten L."/>
            <person name="Van Zeijl A."/>
            <person name="Liu W."/>
            <person name="Santuari L."/>
            <person name="Cao Q."/>
            <person name="Sharma T."/>
            <person name="Shen D."/>
            <person name="Roswanjaya Y."/>
            <person name="Wardhani T."/>
            <person name="Kalhor M.S."/>
            <person name="Jansen J."/>
            <person name="Van den Hoogen J."/>
            <person name="Gungor B."/>
            <person name="Hartog M."/>
            <person name="Hontelez J."/>
            <person name="Verver J."/>
            <person name="Yang W.-C."/>
            <person name="Schijlen E."/>
            <person name="Repin R."/>
            <person name="Schilthuizen M."/>
            <person name="Schranz E."/>
            <person name="Heidstra R."/>
            <person name="Miyata K."/>
            <person name="Fedorova E."/>
            <person name="Kohlen W."/>
            <person name="Bisseling T."/>
            <person name="Smit S."/>
            <person name="Geurts R."/>
        </authorList>
    </citation>
    <scope>NUCLEOTIDE SEQUENCE [LARGE SCALE GENOMIC DNA]</scope>
    <source>
        <strain evidence="3">cv. RG33-2</strain>
    </source>
</reference>
<gene>
    <name evidence="2" type="ORF">TorRG33x02_342180</name>
</gene>
<keyword evidence="1" id="KW-1133">Transmembrane helix</keyword>
<feature type="transmembrane region" description="Helical" evidence="1">
    <location>
        <begin position="67"/>
        <end position="84"/>
    </location>
</feature>
<dbReference type="InParanoid" id="A0A2P5ASX6"/>
<evidence type="ECO:0000256" key="1">
    <source>
        <dbReference type="SAM" id="Phobius"/>
    </source>
</evidence>
<feature type="non-terminal residue" evidence="2">
    <location>
        <position position="1"/>
    </location>
</feature>
<dbReference type="EMBL" id="JXTC01000711">
    <property type="protein sequence ID" value="PON39629.1"/>
    <property type="molecule type" value="Genomic_DNA"/>
</dbReference>
<protein>
    <submittedName>
        <fullName evidence="2">Uncharacterized protein</fullName>
    </submittedName>
</protein>
<dbReference type="AlphaFoldDB" id="A0A2P5ASX6"/>
<accession>A0A2P5ASX6</accession>
<keyword evidence="1" id="KW-0812">Transmembrane</keyword>
<dbReference type="Proteomes" id="UP000237000">
    <property type="component" value="Unassembled WGS sequence"/>
</dbReference>